<dbReference type="SMART" id="SM00408">
    <property type="entry name" value="IGc2"/>
    <property type="match status" value="2"/>
</dbReference>
<dbReference type="FunFam" id="2.60.40.10:FF:001749">
    <property type="entry name" value="Neural/ectodermal development factor IMP-L2"/>
    <property type="match status" value="1"/>
</dbReference>
<protein>
    <submittedName>
        <fullName evidence="7">(diamondback moth) hypothetical protein</fullName>
    </submittedName>
</protein>
<dbReference type="InterPro" id="IPR013098">
    <property type="entry name" value="Ig_I-set"/>
</dbReference>
<dbReference type="InterPro" id="IPR036179">
    <property type="entry name" value="Ig-like_dom_sf"/>
</dbReference>
<dbReference type="EMBL" id="CAJHNJ030000068">
    <property type="protein sequence ID" value="CAG9133820.1"/>
    <property type="molecule type" value="Genomic_DNA"/>
</dbReference>
<dbReference type="GO" id="GO:0005576">
    <property type="term" value="C:extracellular region"/>
    <property type="evidence" value="ECO:0007669"/>
    <property type="project" value="UniProtKB-SubCell"/>
</dbReference>
<evidence type="ECO:0000313" key="8">
    <source>
        <dbReference type="Proteomes" id="UP000653454"/>
    </source>
</evidence>
<dbReference type="InterPro" id="IPR050964">
    <property type="entry name" value="Striated_Muscle_Regulatory"/>
</dbReference>
<dbReference type="CDD" id="cd00096">
    <property type="entry name" value="Ig"/>
    <property type="match status" value="1"/>
</dbReference>
<comment type="subcellular location">
    <subcellularLocation>
        <location evidence="1">Secreted</location>
    </subcellularLocation>
</comment>
<dbReference type="InterPro" id="IPR003598">
    <property type="entry name" value="Ig_sub2"/>
</dbReference>
<evidence type="ECO:0000256" key="4">
    <source>
        <dbReference type="ARBA" id="ARBA00022737"/>
    </source>
</evidence>
<keyword evidence="3" id="KW-0732">Signal</keyword>
<keyword evidence="8" id="KW-1185">Reference proteome</keyword>
<evidence type="ECO:0000256" key="6">
    <source>
        <dbReference type="ARBA" id="ARBA00023319"/>
    </source>
</evidence>
<comment type="caution">
    <text evidence="7">The sequence shown here is derived from an EMBL/GenBank/DDBJ whole genome shotgun (WGS) entry which is preliminary data.</text>
</comment>
<evidence type="ECO:0000256" key="5">
    <source>
        <dbReference type="ARBA" id="ARBA00023157"/>
    </source>
</evidence>
<dbReference type="SMART" id="SM00406">
    <property type="entry name" value="IGv"/>
    <property type="match status" value="1"/>
</dbReference>
<keyword evidence="6" id="KW-0393">Immunoglobulin domain</keyword>
<evidence type="ECO:0000313" key="7">
    <source>
        <dbReference type="EMBL" id="CAG9133820.1"/>
    </source>
</evidence>
<evidence type="ECO:0000256" key="2">
    <source>
        <dbReference type="ARBA" id="ARBA00022525"/>
    </source>
</evidence>
<evidence type="ECO:0000256" key="3">
    <source>
        <dbReference type="ARBA" id="ARBA00022729"/>
    </source>
</evidence>
<keyword evidence="5" id="KW-1015">Disulfide bond</keyword>
<sequence>MISLMSLLVAATLVSLQHSFTNAQIDNSKMDIDNSLQANVLTPPTRRSRFHKFLSISEPPPATATWSPDTPVELSCGFMGKPAPSVSWLKNGEPITEYEEETNDLIAEEPSSIASGTSTLIISSSTGHAEDVYTCVVTSGTTQKTASTTVYSTPANEADELLSLQKLFNVPTRPRIVMSYVDMFQVLGSNVVLPCQVYTFEKSQIYWQDNQEHLVYGNSRVRVLPSGSLLINNLRWSDMGMYTCTVKNMLGKDSASTFVYPMKTKAH</sequence>
<dbReference type="InterPro" id="IPR003599">
    <property type="entry name" value="Ig_sub"/>
</dbReference>
<keyword evidence="2" id="KW-0964">Secreted</keyword>
<name>A0A8S4G0D5_PLUXY</name>
<dbReference type="AlphaFoldDB" id="A0A8S4G0D5"/>
<dbReference type="PROSITE" id="PS50835">
    <property type="entry name" value="IG_LIKE"/>
    <property type="match status" value="2"/>
</dbReference>
<accession>A0A8S4G0D5</accession>
<dbReference type="Pfam" id="PF07679">
    <property type="entry name" value="I-set"/>
    <property type="match status" value="1"/>
</dbReference>
<dbReference type="InterPro" id="IPR013783">
    <property type="entry name" value="Ig-like_fold"/>
</dbReference>
<dbReference type="InterPro" id="IPR013106">
    <property type="entry name" value="Ig_V-set"/>
</dbReference>
<dbReference type="PANTHER" id="PTHR13817">
    <property type="entry name" value="TITIN"/>
    <property type="match status" value="1"/>
</dbReference>
<dbReference type="Proteomes" id="UP000653454">
    <property type="component" value="Unassembled WGS sequence"/>
</dbReference>
<dbReference type="SUPFAM" id="SSF48726">
    <property type="entry name" value="Immunoglobulin"/>
    <property type="match status" value="2"/>
</dbReference>
<gene>
    <name evidence="7" type="ORF">PLXY2_LOCUS12075</name>
</gene>
<reference evidence="7" key="1">
    <citation type="submission" date="2020-11" db="EMBL/GenBank/DDBJ databases">
        <authorList>
            <person name="Whiteford S."/>
        </authorList>
    </citation>
    <scope>NUCLEOTIDE SEQUENCE</scope>
</reference>
<dbReference type="InterPro" id="IPR007110">
    <property type="entry name" value="Ig-like_dom"/>
</dbReference>
<keyword evidence="4" id="KW-0677">Repeat</keyword>
<dbReference type="SMART" id="SM00409">
    <property type="entry name" value="IG"/>
    <property type="match status" value="2"/>
</dbReference>
<dbReference type="Pfam" id="PF13927">
    <property type="entry name" value="Ig_3"/>
    <property type="match status" value="1"/>
</dbReference>
<organism evidence="7 8">
    <name type="scientific">Plutella xylostella</name>
    <name type="common">Diamondback moth</name>
    <name type="synonym">Plutella maculipennis</name>
    <dbReference type="NCBI Taxonomy" id="51655"/>
    <lineage>
        <taxon>Eukaryota</taxon>
        <taxon>Metazoa</taxon>
        <taxon>Ecdysozoa</taxon>
        <taxon>Arthropoda</taxon>
        <taxon>Hexapoda</taxon>
        <taxon>Insecta</taxon>
        <taxon>Pterygota</taxon>
        <taxon>Neoptera</taxon>
        <taxon>Endopterygota</taxon>
        <taxon>Lepidoptera</taxon>
        <taxon>Glossata</taxon>
        <taxon>Ditrysia</taxon>
        <taxon>Yponomeutoidea</taxon>
        <taxon>Plutellidae</taxon>
        <taxon>Plutella</taxon>
    </lineage>
</organism>
<dbReference type="Gene3D" id="2.60.40.10">
    <property type="entry name" value="Immunoglobulins"/>
    <property type="match status" value="2"/>
</dbReference>
<evidence type="ECO:0000256" key="1">
    <source>
        <dbReference type="ARBA" id="ARBA00004613"/>
    </source>
</evidence>
<proteinExistence type="predicted"/>
<dbReference type="PANTHER" id="PTHR13817:SF73">
    <property type="entry name" value="FIBRONECTIN TYPE-III DOMAIN-CONTAINING PROTEIN"/>
    <property type="match status" value="1"/>
</dbReference>